<evidence type="ECO:0000259" key="2">
    <source>
        <dbReference type="PROSITE" id="PS50157"/>
    </source>
</evidence>
<keyword evidence="1" id="KW-0862">Zinc</keyword>
<keyword evidence="1" id="KW-0479">Metal-binding</keyword>
<reference evidence="3" key="1">
    <citation type="submission" date="2015-11" db="EMBL/GenBank/DDBJ databases">
        <title>De novo transcriptome assembly of four potential Pierce s Disease insect vectors from Arizona vineyards.</title>
        <authorList>
            <person name="Tassone E.E."/>
        </authorList>
    </citation>
    <scope>NUCLEOTIDE SEQUENCE</scope>
</reference>
<keyword evidence="1" id="KW-0863">Zinc-finger</keyword>
<accession>A0A1B6HTM8</accession>
<sequence length="140" mass="16006">NEDSNNMYSADVTAAANNSQEVLEYAMRVGANNFRGVFDSADKQKKRIRRTNACPSKLPGSYPCPQCPKIYSYKNNLLRHMNIECGKLPNLRCPYCTYKSKHKCDMTRHIKKRHQTLFEQTDIEQICKASPEPAILVSCD</sequence>
<organism evidence="3">
    <name type="scientific">Homalodisca liturata</name>
    <dbReference type="NCBI Taxonomy" id="320908"/>
    <lineage>
        <taxon>Eukaryota</taxon>
        <taxon>Metazoa</taxon>
        <taxon>Ecdysozoa</taxon>
        <taxon>Arthropoda</taxon>
        <taxon>Hexapoda</taxon>
        <taxon>Insecta</taxon>
        <taxon>Pterygota</taxon>
        <taxon>Neoptera</taxon>
        <taxon>Paraneoptera</taxon>
        <taxon>Hemiptera</taxon>
        <taxon>Auchenorrhyncha</taxon>
        <taxon>Membracoidea</taxon>
        <taxon>Cicadellidae</taxon>
        <taxon>Cicadellinae</taxon>
        <taxon>Proconiini</taxon>
        <taxon>Homalodisca</taxon>
    </lineage>
</organism>
<gene>
    <name evidence="3" type="ORF">g.17494</name>
    <name evidence="4" type="ORF">g.17495</name>
</gene>
<protein>
    <recommendedName>
        <fullName evidence="2">C2H2-type domain-containing protein</fullName>
    </recommendedName>
</protein>
<dbReference type="AlphaFoldDB" id="A0A1B6HTM8"/>
<evidence type="ECO:0000256" key="1">
    <source>
        <dbReference type="PROSITE-ProRule" id="PRU00042"/>
    </source>
</evidence>
<dbReference type="EMBL" id="GECU01029668">
    <property type="protein sequence ID" value="JAS78038.1"/>
    <property type="molecule type" value="Transcribed_RNA"/>
</dbReference>
<feature type="non-terminal residue" evidence="3">
    <location>
        <position position="1"/>
    </location>
</feature>
<proteinExistence type="predicted"/>
<dbReference type="PROSITE" id="PS50157">
    <property type="entry name" value="ZINC_FINGER_C2H2_2"/>
    <property type="match status" value="1"/>
</dbReference>
<name>A0A1B6HTM8_9HEMI</name>
<evidence type="ECO:0000313" key="4">
    <source>
        <dbReference type="EMBL" id="JAS82691.1"/>
    </source>
</evidence>
<dbReference type="InterPro" id="IPR013087">
    <property type="entry name" value="Znf_C2H2_type"/>
</dbReference>
<feature type="domain" description="C2H2-type" evidence="2">
    <location>
        <begin position="62"/>
        <end position="89"/>
    </location>
</feature>
<dbReference type="InterPro" id="IPR036236">
    <property type="entry name" value="Znf_C2H2_sf"/>
</dbReference>
<dbReference type="EMBL" id="GECU01025015">
    <property type="protein sequence ID" value="JAS82691.1"/>
    <property type="molecule type" value="Transcribed_RNA"/>
</dbReference>
<dbReference type="Gene3D" id="3.30.160.60">
    <property type="entry name" value="Classic Zinc Finger"/>
    <property type="match status" value="1"/>
</dbReference>
<dbReference type="Pfam" id="PF00096">
    <property type="entry name" value="zf-C2H2"/>
    <property type="match status" value="1"/>
</dbReference>
<dbReference type="SUPFAM" id="SSF57667">
    <property type="entry name" value="beta-beta-alpha zinc fingers"/>
    <property type="match status" value="1"/>
</dbReference>
<dbReference type="SMART" id="SM00355">
    <property type="entry name" value="ZnF_C2H2"/>
    <property type="match status" value="2"/>
</dbReference>
<dbReference type="GO" id="GO:0008270">
    <property type="term" value="F:zinc ion binding"/>
    <property type="evidence" value="ECO:0007669"/>
    <property type="project" value="UniProtKB-KW"/>
</dbReference>
<evidence type="ECO:0000313" key="3">
    <source>
        <dbReference type="EMBL" id="JAS78038.1"/>
    </source>
</evidence>